<gene>
    <name evidence="3" type="ORF">EV690_3161</name>
</gene>
<dbReference type="Proteomes" id="UP000295565">
    <property type="component" value="Unassembled WGS sequence"/>
</dbReference>
<dbReference type="InterPro" id="IPR036365">
    <property type="entry name" value="PGBD-like_sf"/>
</dbReference>
<protein>
    <submittedName>
        <fullName evidence="3">Type II secretion system protein A</fullName>
    </submittedName>
</protein>
<dbReference type="OrthoDB" id="9780149at2"/>
<dbReference type="InterPro" id="IPR052026">
    <property type="entry name" value="ExeA_AAA_ATPase_DNA-bind"/>
</dbReference>
<dbReference type="SUPFAM" id="SSF47090">
    <property type="entry name" value="PGBD-like"/>
    <property type="match status" value="1"/>
</dbReference>
<dbReference type="Gene3D" id="1.10.101.10">
    <property type="entry name" value="PGBD-like superfamily/PGBD"/>
    <property type="match status" value="1"/>
</dbReference>
<dbReference type="InterPro" id="IPR048809">
    <property type="entry name" value="GspA_C39-like"/>
</dbReference>
<dbReference type="CDD" id="cd00009">
    <property type="entry name" value="AAA"/>
    <property type="match status" value="1"/>
</dbReference>
<dbReference type="PANTHER" id="PTHR35894">
    <property type="entry name" value="GENERAL SECRETION PATHWAY PROTEIN A-RELATED"/>
    <property type="match status" value="1"/>
</dbReference>
<dbReference type="Pfam" id="PF13401">
    <property type="entry name" value="AAA_22"/>
    <property type="match status" value="1"/>
</dbReference>
<keyword evidence="4" id="KW-1185">Reference proteome</keyword>
<dbReference type="PANTHER" id="PTHR35894:SF1">
    <property type="entry name" value="PHOSPHORIBULOKINASE _ URIDINE KINASE FAMILY"/>
    <property type="match status" value="1"/>
</dbReference>
<dbReference type="RefSeq" id="WP_131913901.1">
    <property type="nucleotide sequence ID" value="NZ_OU594967.1"/>
</dbReference>
<feature type="transmembrane region" description="Helical" evidence="1">
    <location>
        <begin position="280"/>
        <end position="299"/>
    </location>
</feature>
<dbReference type="Pfam" id="PF21327">
    <property type="entry name" value="GspA_C39-like"/>
    <property type="match status" value="1"/>
</dbReference>
<dbReference type="InterPro" id="IPR036366">
    <property type="entry name" value="PGBDSf"/>
</dbReference>
<sequence length="522" mass="58648">MYQSYFNMREMPFSIAPNPDFLFISPRHQEALAHLKYGLSDTGGFVLLTGEVGTGKTTLARTLLRDLDSKIAVATLLNPQLNGTELLAAVCDGFGLHYPKKAGLKILTDVLVAYLQSLHDQGGSAMLLIDEAQQLSMEALELLRLLTNLETDTQKLLRIVLVGQPELQLMLRQKALRQLSQRITARYQLLAFNVDETSDYIVYRLKVAGCDRALFSASIIRKVHQYSGGIPRLINLLCDRALLETYMAGEKQVSLALLKQSASELELLGNDKIPQKRYRGTFFGTVLVVLMLASFGIAWKLTPRAVSDQAQLDFNQTRQQNKQRWQDLISQSSQPKIAMAQLIRLWGYAVPLSQARCELLPAIHLACFKGHTSLSQLIKWDYPVQLRIQEQGMRAYALLRSVSGNSVQLYLGKHSLSVTKHWLQSHWTGEYQLIWKPDQDDADVVLKHGDSGPKVLALARQLALFYGQKIPDSSKYSKSLQQLVVRFQREQGLKADGVATIQTRLVLSHLLHSEQPNLEASK</sequence>
<feature type="domain" description="AAA+ ATPase" evidence="2">
    <location>
        <begin position="42"/>
        <end position="195"/>
    </location>
</feature>
<comment type="caution">
    <text evidence="3">The sequence shown here is derived from an EMBL/GenBank/DDBJ whole genome shotgun (WGS) entry which is preliminary data.</text>
</comment>
<dbReference type="SUPFAM" id="SSF52540">
    <property type="entry name" value="P-loop containing nucleoside triphosphate hydrolases"/>
    <property type="match status" value="1"/>
</dbReference>
<evidence type="ECO:0000313" key="3">
    <source>
        <dbReference type="EMBL" id="TCK47007.1"/>
    </source>
</evidence>
<dbReference type="InterPro" id="IPR027417">
    <property type="entry name" value="P-loop_NTPase"/>
</dbReference>
<dbReference type="EMBL" id="SMGD01000016">
    <property type="protein sequence ID" value="TCK47007.1"/>
    <property type="molecule type" value="Genomic_DNA"/>
</dbReference>
<keyword evidence="1" id="KW-0812">Transmembrane</keyword>
<dbReference type="Gene3D" id="3.90.70.10">
    <property type="entry name" value="Cysteine proteinases"/>
    <property type="match status" value="1"/>
</dbReference>
<dbReference type="InterPro" id="IPR003593">
    <property type="entry name" value="AAA+_ATPase"/>
</dbReference>
<dbReference type="AlphaFoldDB" id="A0A4R1J9B9"/>
<evidence type="ECO:0000256" key="1">
    <source>
        <dbReference type="SAM" id="Phobius"/>
    </source>
</evidence>
<evidence type="ECO:0000313" key="4">
    <source>
        <dbReference type="Proteomes" id="UP000295565"/>
    </source>
</evidence>
<dbReference type="Gene3D" id="3.40.50.300">
    <property type="entry name" value="P-loop containing nucleotide triphosphate hydrolases"/>
    <property type="match status" value="1"/>
</dbReference>
<keyword evidence="1" id="KW-1133">Transmembrane helix</keyword>
<evidence type="ECO:0000259" key="2">
    <source>
        <dbReference type="SMART" id="SM00382"/>
    </source>
</evidence>
<organism evidence="3 4">
    <name type="scientific">Celerinatantimonas diazotrophica</name>
    <dbReference type="NCBI Taxonomy" id="412034"/>
    <lineage>
        <taxon>Bacteria</taxon>
        <taxon>Pseudomonadati</taxon>
        <taxon>Pseudomonadota</taxon>
        <taxon>Gammaproteobacteria</taxon>
        <taxon>Celerinatantimonadaceae</taxon>
        <taxon>Celerinatantimonas</taxon>
    </lineage>
</organism>
<dbReference type="InterPro" id="IPR002477">
    <property type="entry name" value="Peptidoglycan-bd-like"/>
</dbReference>
<dbReference type="SMART" id="SM00382">
    <property type="entry name" value="AAA"/>
    <property type="match status" value="1"/>
</dbReference>
<proteinExistence type="predicted"/>
<keyword evidence="1" id="KW-0472">Membrane</keyword>
<dbReference type="GO" id="GO:0016887">
    <property type="term" value="F:ATP hydrolysis activity"/>
    <property type="evidence" value="ECO:0007669"/>
    <property type="project" value="InterPro"/>
</dbReference>
<name>A0A4R1J9B9_9GAMM</name>
<accession>A0A4R1J9B9</accession>
<dbReference type="Pfam" id="PF01471">
    <property type="entry name" value="PG_binding_1"/>
    <property type="match status" value="1"/>
</dbReference>
<dbReference type="InterPro" id="IPR049945">
    <property type="entry name" value="AAA_22"/>
</dbReference>
<reference evidence="3 4" key="1">
    <citation type="submission" date="2019-03" db="EMBL/GenBank/DDBJ databases">
        <title>Genomic Encyclopedia of Type Strains, Phase IV (KMG-IV): sequencing the most valuable type-strain genomes for metagenomic binning, comparative biology and taxonomic classification.</title>
        <authorList>
            <person name="Goeker M."/>
        </authorList>
    </citation>
    <scope>NUCLEOTIDE SEQUENCE [LARGE SCALE GENOMIC DNA]</scope>
    <source>
        <strain evidence="3 4">DSM 18577</strain>
    </source>
</reference>